<name>A0A8C5FFG9_GADMO</name>
<feature type="domain" description="Methyl-CpG binding protein 2/3 C-terminal" evidence="1">
    <location>
        <begin position="139"/>
        <end position="229"/>
    </location>
</feature>
<evidence type="ECO:0000259" key="2">
    <source>
        <dbReference type="Pfam" id="PF16564"/>
    </source>
</evidence>
<proteinExistence type="predicted"/>
<reference evidence="3" key="2">
    <citation type="submission" date="2025-09" db="UniProtKB">
        <authorList>
            <consortium name="Ensembl"/>
        </authorList>
    </citation>
    <scope>IDENTIFICATION</scope>
</reference>
<sequence>VTLPQLFIPEKHLQQRQKGWREKGKNIPTKRFLNKPHIARCLGNSTGVHAIDPATGRMLTAKLQHNRHKHPPHSSHIKPDLNTTLPVRQTASIFKQPVTKVTNHPTNKVKTDPHKALDQPKQLFWEKKLSGLNAFDIAEELVKSMDLPKGLQGVGPVCSDRSLISAITSALHTSPKPVTGQHTSAVEKNPGVWLNTTQPLCKAFMVTDDDIRKQEDMVHNVRRRLEKALMADMLAHLEDKTAESKSLTTSTTMDVDE</sequence>
<dbReference type="GO" id="GO:0005634">
    <property type="term" value="C:nucleus"/>
    <property type="evidence" value="ECO:0007669"/>
    <property type="project" value="UniProtKB-ARBA"/>
</dbReference>
<protein>
    <submittedName>
        <fullName evidence="3">Methyl-CpG binding domain protein 3</fullName>
    </submittedName>
</protein>
<dbReference type="GO" id="GO:0006346">
    <property type="term" value="P:DNA methylation-dependent constitutive heterochromatin formation"/>
    <property type="evidence" value="ECO:0007669"/>
    <property type="project" value="TreeGrafter"/>
</dbReference>
<dbReference type="Pfam" id="PF14048">
    <property type="entry name" value="MBD_C"/>
    <property type="match status" value="1"/>
</dbReference>
<feature type="domain" description="Methyl-CpG-binding" evidence="2">
    <location>
        <begin position="67"/>
        <end position="134"/>
    </location>
</feature>
<accession>A0A8C5FFG9</accession>
<dbReference type="Pfam" id="PF16564">
    <property type="entry name" value="MBDa"/>
    <property type="match status" value="1"/>
</dbReference>
<dbReference type="InterPro" id="IPR032343">
    <property type="entry name" value="MBD2/MBD3_p55-bd"/>
</dbReference>
<reference evidence="3" key="1">
    <citation type="submission" date="2025-08" db="UniProtKB">
        <authorList>
            <consortium name="Ensembl"/>
        </authorList>
    </citation>
    <scope>IDENTIFICATION</scope>
</reference>
<organism evidence="3 4">
    <name type="scientific">Gadus morhua</name>
    <name type="common">Atlantic cod</name>
    <dbReference type="NCBI Taxonomy" id="8049"/>
    <lineage>
        <taxon>Eukaryota</taxon>
        <taxon>Metazoa</taxon>
        <taxon>Chordata</taxon>
        <taxon>Craniata</taxon>
        <taxon>Vertebrata</taxon>
        <taxon>Euteleostomi</taxon>
        <taxon>Actinopterygii</taxon>
        <taxon>Neopterygii</taxon>
        <taxon>Teleostei</taxon>
        <taxon>Neoteleostei</taxon>
        <taxon>Acanthomorphata</taxon>
        <taxon>Zeiogadaria</taxon>
        <taxon>Gadariae</taxon>
        <taxon>Gadiformes</taxon>
        <taxon>Gadoidei</taxon>
        <taxon>Gadidae</taxon>
        <taxon>Gadus</taxon>
    </lineage>
</organism>
<dbReference type="PANTHER" id="PTHR12396">
    <property type="entry name" value="METHYL-CPG BINDING PROTEIN, MBD"/>
    <property type="match status" value="1"/>
</dbReference>
<evidence type="ECO:0000313" key="3">
    <source>
        <dbReference type="Ensembl" id="ENSGMOP00000032767.1"/>
    </source>
</evidence>
<keyword evidence="4" id="KW-1185">Reference proteome</keyword>
<dbReference type="GO" id="GO:0000122">
    <property type="term" value="P:negative regulation of transcription by RNA polymerase II"/>
    <property type="evidence" value="ECO:0007669"/>
    <property type="project" value="TreeGrafter"/>
</dbReference>
<gene>
    <name evidence="3" type="primary">MBD3</name>
</gene>
<evidence type="ECO:0000313" key="4">
    <source>
        <dbReference type="Proteomes" id="UP000694546"/>
    </source>
</evidence>
<dbReference type="AlphaFoldDB" id="A0A8C5FFG9"/>
<dbReference type="Proteomes" id="UP000694546">
    <property type="component" value="Chromosome 8"/>
</dbReference>
<dbReference type="PANTHER" id="PTHR12396:SF12">
    <property type="entry name" value="METHYL-CPG-BINDING DOMAIN PROTEIN 3"/>
    <property type="match status" value="1"/>
</dbReference>
<dbReference type="GeneTree" id="ENSGT00950000183005"/>
<dbReference type="InterPro" id="IPR025884">
    <property type="entry name" value="MeCpG-bd_2/3_C_dom"/>
</dbReference>
<evidence type="ECO:0000259" key="1">
    <source>
        <dbReference type="Pfam" id="PF14048"/>
    </source>
</evidence>
<dbReference type="GO" id="GO:0008327">
    <property type="term" value="F:methyl-CpG binding"/>
    <property type="evidence" value="ECO:0007669"/>
    <property type="project" value="TreeGrafter"/>
</dbReference>
<dbReference type="Ensembl" id="ENSGMOT00000065663.1">
    <property type="protein sequence ID" value="ENSGMOP00000032767.1"/>
    <property type="gene ID" value="ENSGMOG00000012214.2"/>
</dbReference>